<sequence>MDEEGYAGLYFRDVRVITGTPVADARGVMLWEQKAAAWVANHSANEAEFEELAKAAEGIDADGEIEDLEALADLPATLAEDQHCLWGLDLGVSGLSHVLSALGFYPVASCRSHLAHSWSPEPVVLFASDEDRLRLLQPFIAESGCGLGLDSSRGHTLVVVYAPSIVEMLALTASIFDARASFRSLPKTARKQSQPDEVVVAAPEEGRPTLF</sequence>
<dbReference type="Proteomes" id="UP001235064">
    <property type="component" value="Unassembled WGS sequence"/>
</dbReference>
<name>A0ABT7N3D5_9MICO</name>
<dbReference type="EMBL" id="JASXSZ010000006">
    <property type="protein sequence ID" value="MDL9981191.1"/>
    <property type="molecule type" value="Genomic_DNA"/>
</dbReference>
<comment type="caution">
    <text evidence="1">The sequence shown here is derived from an EMBL/GenBank/DDBJ whole genome shotgun (WGS) entry which is preliminary data.</text>
</comment>
<gene>
    <name evidence="1" type="ORF">QSV35_17805</name>
</gene>
<accession>A0ABT7N3D5</accession>
<keyword evidence="2" id="KW-1185">Reference proteome</keyword>
<dbReference type="RefSeq" id="WP_286290214.1">
    <property type="nucleotide sequence ID" value="NZ_JASXSZ010000006.1"/>
</dbReference>
<proteinExistence type="predicted"/>
<protein>
    <submittedName>
        <fullName evidence="1">Uncharacterized protein</fullName>
    </submittedName>
</protein>
<evidence type="ECO:0000313" key="2">
    <source>
        <dbReference type="Proteomes" id="UP001235064"/>
    </source>
</evidence>
<organism evidence="1 2">
    <name type="scientific">Microbacterium candidum</name>
    <dbReference type="NCBI Taxonomy" id="3041922"/>
    <lineage>
        <taxon>Bacteria</taxon>
        <taxon>Bacillati</taxon>
        <taxon>Actinomycetota</taxon>
        <taxon>Actinomycetes</taxon>
        <taxon>Micrococcales</taxon>
        <taxon>Microbacteriaceae</taxon>
        <taxon>Microbacterium</taxon>
    </lineage>
</organism>
<reference evidence="1 2" key="1">
    <citation type="submission" date="2023-06" db="EMBL/GenBank/DDBJ databases">
        <title>Microbacterium sp. nov., isolated from a waste landfill.</title>
        <authorList>
            <person name="Wen W."/>
        </authorList>
    </citation>
    <scope>NUCLEOTIDE SEQUENCE [LARGE SCALE GENOMIC DNA]</scope>
    <source>
        <strain evidence="1 2">ASV49</strain>
    </source>
</reference>
<evidence type="ECO:0000313" key="1">
    <source>
        <dbReference type="EMBL" id="MDL9981191.1"/>
    </source>
</evidence>